<keyword evidence="1" id="KW-0472">Membrane</keyword>
<proteinExistence type="predicted"/>
<keyword evidence="1" id="KW-1133">Transmembrane helix</keyword>
<protein>
    <submittedName>
        <fullName evidence="2">Uncharacterized protein</fullName>
    </submittedName>
</protein>
<comment type="caution">
    <text evidence="2">The sequence shown here is derived from an EMBL/GenBank/DDBJ whole genome shotgun (WGS) entry which is preliminary data.</text>
</comment>
<reference evidence="2 3" key="1">
    <citation type="submission" date="2017-07" db="EMBL/GenBank/DDBJ databases">
        <title>Draft genome sequence of aerobic hyperthermophilic archaea, Pyrobaculum aerophilum YKB31 and YKB32.</title>
        <authorList>
            <person name="Mochizuki T."/>
            <person name="Berliner A.J."/>
            <person name="Yoshida-Takashima Y."/>
            <person name="Takaki Y."/>
            <person name="Nunoura T."/>
            <person name="Takai K."/>
        </authorList>
    </citation>
    <scope>NUCLEOTIDE SEQUENCE [LARGE SCALE GENOMIC DNA]</scope>
    <source>
        <strain evidence="2 3">YKB32</strain>
    </source>
</reference>
<dbReference type="EMBL" id="NMUF01000002">
    <property type="protein sequence ID" value="RFB00221.1"/>
    <property type="molecule type" value="Genomic_DNA"/>
</dbReference>
<name>A0A371R6S2_9CREN</name>
<feature type="transmembrane region" description="Helical" evidence="1">
    <location>
        <begin position="385"/>
        <end position="404"/>
    </location>
</feature>
<evidence type="ECO:0000256" key="1">
    <source>
        <dbReference type="SAM" id="Phobius"/>
    </source>
</evidence>
<gene>
    <name evidence="2" type="ORF">CGL52_01125</name>
</gene>
<evidence type="ECO:0000313" key="3">
    <source>
        <dbReference type="Proteomes" id="UP000256877"/>
    </source>
</evidence>
<keyword evidence="1" id="KW-0812">Transmembrane</keyword>
<dbReference type="AlphaFoldDB" id="A0A371R6S2"/>
<accession>A0A371R6S2</accession>
<dbReference type="Proteomes" id="UP000256877">
    <property type="component" value="Unassembled WGS sequence"/>
</dbReference>
<organism evidence="2 3">
    <name type="scientific">Pyrobaculum aerophilum</name>
    <dbReference type="NCBI Taxonomy" id="13773"/>
    <lineage>
        <taxon>Archaea</taxon>
        <taxon>Thermoproteota</taxon>
        <taxon>Thermoprotei</taxon>
        <taxon>Thermoproteales</taxon>
        <taxon>Thermoproteaceae</taxon>
        <taxon>Pyrobaculum</taxon>
    </lineage>
</organism>
<dbReference type="RefSeq" id="WP_116430366.1">
    <property type="nucleotide sequence ID" value="NZ_NMUF01000002.1"/>
</dbReference>
<evidence type="ECO:0000313" key="2">
    <source>
        <dbReference type="EMBL" id="RFB00221.1"/>
    </source>
</evidence>
<sequence>MKLIGLVLLSIIAVGATIEVRTSLGFPVANATVCVASQCVTTNATGHAEVAHTGPAEVYIDGILAWKTYATGHDIVTVTYLQSLEAKPLAISGKLVVKMVKLVNGTYVDLEIPFTENTLARKLPVGNINYQLEVYILRIGDYILGKPVKVSTTLWEPKVDLTALGLVKMCQIKGIPPVTAITLNATHMGRDITAYLITGLNYTGVADTDIWLPNGSRYRLQFKLAEFCNKTLGVNATRLVIRAVDSFGAVRTDWTIAVAGGTYRGQAELWVLPGVVYTVTVDAGFTKKTITVTTRQPSEALIVEVENAYLLLEYQQPPKRVIIGNYTLAEAAPRRIELPPGNYTVIADIGGRNLTYTVTLKPGQTLRLVVGQATVNTQKAATNPIYIFASAVLAIVAAAAYILLRGIPRRRQLARGQSHS</sequence>
<dbReference type="OrthoDB" id="28815at2157"/>